<evidence type="ECO:0000256" key="4">
    <source>
        <dbReference type="ARBA" id="ARBA00023242"/>
    </source>
</evidence>
<protein>
    <recommendedName>
        <fullName evidence="5">Telomeric repeat-binding factor 2-interacting protein 1</fullName>
        <shortName evidence="5">TERF2-interacting telomeric protein 1</shortName>
    </recommendedName>
    <alternativeName>
        <fullName evidence="5">Repressor/activator protein 1 homolog</fullName>
    </alternativeName>
</protein>
<evidence type="ECO:0000313" key="8">
    <source>
        <dbReference type="RefSeq" id="XP_028136278.1"/>
    </source>
</evidence>
<keyword evidence="4 5" id="KW-0539">Nucleus</keyword>
<dbReference type="GO" id="GO:0006355">
    <property type="term" value="P:regulation of DNA-templated transcription"/>
    <property type="evidence" value="ECO:0007669"/>
    <property type="project" value="UniProtKB-UniRule"/>
</dbReference>
<evidence type="ECO:0000256" key="3">
    <source>
        <dbReference type="ARBA" id="ARBA00022895"/>
    </source>
</evidence>
<dbReference type="SUPFAM" id="SSF46689">
    <property type="entry name" value="Homeodomain-like"/>
    <property type="match status" value="1"/>
</dbReference>
<keyword evidence="5" id="KW-0805">Transcription regulation</keyword>
<dbReference type="InterPro" id="IPR039595">
    <property type="entry name" value="TE2IP/Rap1"/>
</dbReference>
<name>A0A6P7FTJ8_DIAVI</name>
<comment type="subunit">
    <text evidence="5">Homodimer.</text>
</comment>
<keyword evidence="3 5" id="KW-0779">Telomere</keyword>
<evidence type="ECO:0000259" key="6">
    <source>
        <dbReference type="Pfam" id="PF08914"/>
    </source>
</evidence>
<sequence>MAGYRREYTLAEDKLILSWIVRIKAYYQLRGTRLWKDLEVAEIFEEDRTWQSLKNRFLKKVIPNRTNFEDTCDTLANEANLIYEQLQKFIGDFNELQVKFSRFQFFLVL</sequence>
<evidence type="ECO:0000313" key="7">
    <source>
        <dbReference type="RefSeq" id="XP_028136277.1"/>
    </source>
</evidence>
<dbReference type="RefSeq" id="XP_028136277.1">
    <property type="nucleotide sequence ID" value="XM_028280476.1"/>
</dbReference>
<proteinExistence type="inferred from homology"/>
<gene>
    <name evidence="7 8" type="primary">LOC114331018</name>
</gene>
<dbReference type="GO" id="GO:0070187">
    <property type="term" value="C:shelterin complex"/>
    <property type="evidence" value="ECO:0007669"/>
    <property type="project" value="TreeGrafter"/>
</dbReference>
<dbReference type="RefSeq" id="XP_028136278.1">
    <property type="nucleotide sequence ID" value="XM_028280477.1"/>
</dbReference>
<accession>A0A6P7FTJ8</accession>
<dbReference type="PANTHER" id="PTHR16466:SF6">
    <property type="entry name" value="TELOMERIC REPEAT-BINDING FACTOR 2-INTERACTING PROTEIN 1"/>
    <property type="match status" value="1"/>
</dbReference>
<dbReference type="Pfam" id="PF08914">
    <property type="entry name" value="Myb_Rap1"/>
    <property type="match status" value="1"/>
</dbReference>
<keyword evidence="2 5" id="KW-0158">Chromosome</keyword>
<keyword evidence="5" id="KW-0010">Activator</keyword>
<dbReference type="Gene3D" id="1.10.10.60">
    <property type="entry name" value="Homeodomain-like"/>
    <property type="match status" value="1"/>
</dbReference>
<evidence type="ECO:0000256" key="2">
    <source>
        <dbReference type="ARBA" id="ARBA00022454"/>
    </source>
</evidence>
<dbReference type="InterPro" id="IPR015010">
    <property type="entry name" value="TERF2IP_Myb"/>
</dbReference>
<dbReference type="GO" id="GO:0010833">
    <property type="term" value="P:telomere maintenance via telomere lengthening"/>
    <property type="evidence" value="ECO:0007669"/>
    <property type="project" value="UniProtKB-UniRule"/>
</dbReference>
<dbReference type="GO" id="GO:0031848">
    <property type="term" value="P:protection from non-homologous end joining at telomere"/>
    <property type="evidence" value="ECO:0007669"/>
    <property type="project" value="TreeGrafter"/>
</dbReference>
<comment type="similarity">
    <text evidence="1 5">Belongs to the RAP1 family.</text>
</comment>
<comment type="subcellular location">
    <subcellularLocation>
        <location evidence="5">Nucleus</location>
    </subcellularLocation>
    <subcellularLocation>
        <location evidence="5">Chromosome</location>
        <location evidence="5">Telomere</location>
    </subcellularLocation>
</comment>
<keyword evidence="5" id="KW-0804">Transcription</keyword>
<dbReference type="InterPro" id="IPR009057">
    <property type="entry name" value="Homeodomain-like_sf"/>
</dbReference>
<comment type="function">
    <text evidence="5">Acts both as a regulator of telomere function and as a transcription regulator. Involved in the regulation of telomere length and protection as a component of the shelterin complex (telosome). Does not bind DNA directly: recruited to telomeric double-stranded 5'-TTAGGG-3' repeats via its interaction with terf2. Independently of its function in telomeres, also acts as a transcription regulator: recruited to extratelomeric 5'-TTAGGG-3' sites via its association with terf2 or other factors, and regulates gene expression.</text>
</comment>
<reference evidence="7 8" key="1">
    <citation type="submission" date="2025-04" db="UniProtKB">
        <authorList>
            <consortium name="RefSeq"/>
        </authorList>
    </citation>
    <scope>IDENTIFICATION</scope>
    <source>
        <tissue evidence="7 8">Whole insect</tissue>
    </source>
</reference>
<feature type="domain" description="TERF2-interacting telomeric protein 1 Myb" evidence="6">
    <location>
        <begin position="8"/>
        <end position="63"/>
    </location>
</feature>
<dbReference type="PANTHER" id="PTHR16466">
    <property type="entry name" value="TELOMERE REPEAT-BINDING FACTOR 2-INTERACTING PROTEIN 1"/>
    <property type="match status" value="1"/>
</dbReference>
<evidence type="ECO:0000256" key="1">
    <source>
        <dbReference type="ARBA" id="ARBA00010467"/>
    </source>
</evidence>
<dbReference type="GO" id="GO:0042162">
    <property type="term" value="F:telomeric DNA binding"/>
    <property type="evidence" value="ECO:0007669"/>
    <property type="project" value="TreeGrafter"/>
</dbReference>
<evidence type="ECO:0000256" key="5">
    <source>
        <dbReference type="RuleBase" id="RU367107"/>
    </source>
</evidence>
<dbReference type="AlphaFoldDB" id="A0A6P7FTJ8"/>
<organism evidence="8">
    <name type="scientific">Diabrotica virgifera virgifera</name>
    <name type="common">western corn rootworm</name>
    <dbReference type="NCBI Taxonomy" id="50390"/>
    <lineage>
        <taxon>Eukaryota</taxon>
        <taxon>Metazoa</taxon>
        <taxon>Ecdysozoa</taxon>
        <taxon>Arthropoda</taxon>
        <taxon>Hexapoda</taxon>
        <taxon>Insecta</taxon>
        <taxon>Pterygota</taxon>
        <taxon>Neoptera</taxon>
        <taxon>Endopterygota</taxon>
        <taxon>Coleoptera</taxon>
        <taxon>Polyphaga</taxon>
        <taxon>Cucujiformia</taxon>
        <taxon>Chrysomeloidea</taxon>
        <taxon>Chrysomelidae</taxon>
        <taxon>Galerucinae</taxon>
        <taxon>Diabroticina</taxon>
        <taxon>Diabroticites</taxon>
        <taxon>Diabrotica</taxon>
    </lineage>
</organism>